<sequence length="343" mass="39410">MPGSSLWRQQGAMTRDQGPQQPSMLDSWRISPAYAASDRITIDGHHYQTVENDKARRRSIIYIKDPRHRPYDFDTFENLLFFHLHEQPRAAIQIPPDNHWTIDPRLPFEKPLVGYAIEFFPELRADTQSKFSRRQFELANDSYFADARGLTTLRQVFNNWKDKTASLHPVLTDPLLMLPTLPVSAELAGFNRSLQLPPPSPTGPLARLDFDPSFFLPPSRTFPVIADDIELMKFMTERLERNGYTVFPARSLPSFPNVVFKRAEHDFIFFMTLHRTETQDIIIPRINPRDFGIALSNQLGHETMNAMENAHNDNKLISLRGGIQTLPSHDTPTGTVFIVRDNT</sequence>
<reference evidence="3" key="1">
    <citation type="submission" date="2015-03" db="EMBL/GenBank/DDBJ databases">
        <title>Pseudomonas frederiksbergensis hydrocarbon degrader.</title>
        <authorList>
            <person name="Brown L.M."/>
            <person name="Ruiz O.N."/>
            <person name="Mueller S."/>
            <person name="Gunasekera T.S."/>
        </authorList>
    </citation>
    <scope>NUCLEOTIDE SEQUENCE [LARGE SCALE GENOMIC DNA]</scope>
    <source>
        <strain evidence="3">SI8</strain>
    </source>
</reference>
<evidence type="ECO:0000313" key="3">
    <source>
        <dbReference type="Proteomes" id="UP000030949"/>
    </source>
</evidence>
<dbReference type="EMBL" id="JQGJ01000031">
    <property type="protein sequence ID" value="KHK61503.1"/>
    <property type="molecule type" value="Genomic_DNA"/>
</dbReference>
<comment type="caution">
    <text evidence="2">The sequence shown here is derived from an EMBL/GenBank/DDBJ whole genome shotgun (WGS) entry which is preliminary data.</text>
</comment>
<name>A0A0B1YX40_9PSED</name>
<dbReference type="Proteomes" id="UP000030949">
    <property type="component" value="Unassembled WGS sequence"/>
</dbReference>
<dbReference type="AlphaFoldDB" id="A0A0B1YX40"/>
<feature type="compositionally biased region" description="Polar residues" evidence="1">
    <location>
        <begin position="1"/>
        <end position="24"/>
    </location>
</feature>
<feature type="region of interest" description="Disordered" evidence="1">
    <location>
        <begin position="1"/>
        <end position="25"/>
    </location>
</feature>
<protein>
    <submittedName>
        <fullName evidence="2">Uncharacterized protein</fullName>
    </submittedName>
</protein>
<evidence type="ECO:0000313" key="2">
    <source>
        <dbReference type="EMBL" id="KHK61503.1"/>
    </source>
</evidence>
<proteinExistence type="predicted"/>
<evidence type="ECO:0000256" key="1">
    <source>
        <dbReference type="SAM" id="MobiDB-lite"/>
    </source>
</evidence>
<organism evidence="2 3">
    <name type="scientific">Pseudomonas frederiksbergensis</name>
    <dbReference type="NCBI Taxonomy" id="104087"/>
    <lineage>
        <taxon>Bacteria</taxon>
        <taxon>Pseudomonadati</taxon>
        <taxon>Pseudomonadota</taxon>
        <taxon>Gammaproteobacteria</taxon>
        <taxon>Pseudomonadales</taxon>
        <taxon>Pseudomonadaceae</taxon>
        <taxon>Pseudomonas</taxon>
    </lineage>
</organism>
<accession>A0A0B1YX40</accession>
<gene>
    <name evidence="2" type="ORF">JZ00_28020</name>
</gene>